<dbReference type="Proteomes" id="UP000310016">
    <property type="component" value="Unassembled WGS sequence"/>
</dbReference>
<sequence length="231" mass="25428">AYGQLSSFTARHGDTVLFQEQYTRNTVGQITGKTVSGNGPTQDYGYRYDLAGRLIEVTQNGNVIGQYQYDANGNRTHTNGVAATYDAQDRLTAYGNRQYQYSANGELQQINASGAISQYRYDTLGNLRQVILAQGGQLDYVIDGQNRRIGKKVNGVLVQGFIYQDQLKPAAELNGNGQVVSRFIYAGKANVPEYLVKGGETYRIITDQLGTVRLVVNSQTGEVKQEIAYDA</sequence>
<dbReference type="InterPro" id="IPR056823">
    <property type="entry name" value="TEN-like_YD-shell"/>
</dbReference>
<accession>A0A4U0P0Z3</accession>
<keyword evidence="1" id="KW-0677">Repeat</keyword>
<dbReference type="InterPro" id="IPR050708">
    <property type="entry name" value="T6SS_VgrG/RHS"/>
</dbReference>
<dbReference type="PANTHER" id="PTHR32305:SF15">
    <property type="entry name" value="PROTEIN RHSA-RELATED"/>
    <property type="match status" value="1"/>
</dbReference>
<gene>
    <name evidence="3" type="ORF">FAZ21_20060</name>
</gene>
<dbReference type="PANTHER" id="PTHR32305">
    <property type="match status" value="1"/>
</dbReference>
<comment type="caution">
    <text evidence="3">The sequence shown here is derived from an EMBL/GenBank/DDBJ whole genome shotgun (WGS) entry which is preliminary data.</text>
</comment>
<feature type="domain" description="Teneurin-like YD-shell" evidence="2">
    <location>
        <begin position="2"/>
        <end position="230"/>
    </location>
</feature>
<dbReference type="Gene3D" id="2.180.10.10">
    <property type="entry name" value="RHS repeat-associated core"/>
    <property type="match status" value="1"/>
</dbReference>
<reference evidence="3 4" key="1">
    <citation type="submission" date="2019-04" db="EMBL/GenBank/DDBJ databases">
        <title>Chitiniphilus eburnea sp. nov., a novel chitinolytic bacterium isolated from aquaculture sludge.</title>
        <authorList>
            <person name="Sheng M."/>
        </authorList>
    </citation>
    <scope>NUCLEOTIDE SEQUENCE [LARGE SCALE GENOMIC DNA]</scope>
    <source>
        <strain evidence="3 4">HX-2-15</strain>
    </source>
</reference>
<evidence type="ECO:0000259" key="2">
    <source>
        <dbReference type="Pfam" id="PF25023"/>
    </source>
</evidence>
<dbReference type="RefSeq" id="WP_169307519.1">
    <property type="nucleotide sequence ID" value="NZ_SUMF01000086.1"/>
</dbReference>
<dbReference type="NCBIfam" id="TIGR01643">
    <property type="entry name" value="YD_repeat_2x"/>
    <property type="match status" value="2"/>
</dbReference>
<evidence type="ECO:0000313" key="3">
    <source>
        <dbReference type="EMBL" id="TJZ60835.1"/>
    </source>
</evidence>
<dbReference type="AlphaFoldDB" id="A0A4U0P0Z3"/>
<dbReference type="Pfam" id="PF25023">
    <property type="entry name" value="TEN_YD-shell"/>
    <property type="match status" value="1"/>
</dbReference>
<evidence type="ECO:0000313" key="4">
    <source>
        <dbReference type="Proteomes" id="UP000310016"/>
    </source>
</evidence>
<name>A0A4U0P0Z3_9NEIS</name>
<proteinExistence type="predicted"/>
<dbReference type="InterPro" id="IPR006530">
    <property type="entry name" value="YD"/>
</dbReference>
<feature type="non-terminal residue" evidence="3">
    <location>
        <position position="1"/>
    </location>
</feature>
<feature type="non-terminal residue" evidence="3">
    <location>
        <position position="231"/>
    </location>
</feature>
<dbReference type="EMBL" id="SUMF01000086">
    <property type="protein sequence ID" value="TJZ60835.1"/>
    <property type="molecule type" value="Genomic_DNA"/>
</dbReference>
<organism evidence="3 4">
    <name type="scientific">Chitiniphilus eburneus</name>
    <dbReference type="NCBI Taxonomy" id="2571148"/>
    <lineage>
        <taxon>Bacteria</taxon>
        <taxon>Pseudomonadati</taxon>
        <taxon>Pseudomonadota</taxon>
        <taxon>Betaproteobacteria</taxon>
        <taxon>Neisseriales</taxon>
        <taxon>Chitinibacteraceae</taxon>
        <taxon>Chitiniphilus</taxon>
    </lineage>
</organism>
<evidence type="ECO:0000256" key="1">
    <source>
        <dbReference type="ARBA" id="ARBA00022737"/>
    </source>
</evidence>
<protein>
    <submittedName>
        <fullName evidence="3">RHS repeat protein</fullName>
    </submittedName>
</protein>
<keyword evidence="4" id="KW-1185">Reference proteome</keyword>